<name>A0AB39BJ38_9MICO</name>
<dbReference type="InterPro" id="IPR050221">
    <property type="entry name" value="26S_Proteasome_ATPase"/>
</dbReference>
<evidence type="ECO:0000256" key="1">
    <source>
        <dbReference type="ARBA" id="ARBA00006914"/>
    </source>
</evidence>
<comment type="similarity">
    <text evidence="1">Belongs to the AAA ATPase family.</text>
</comment>
<dbReference type="SMART" id="SM00382">
    <property type="entry name" value="AAA"/>
    <property type="match status" value="1"/>
</dbReference>
<sequence length="493" mass="52345">MDEHTQEFAETFTSFLRQAMEQMPAPAEGLTPFGELVRQHLGADVTEIPSVEQVIASHRLVDADLALVALAEPSGATPVGVTGSHMRDQAPLPELIKGPQHAQFAPGPVDYVSVPDGPDSVRRVMSFGVYLLHWEGAPIVALQRAARPERGRGHASIEVLAADSELASRFLLEHGRLMLSLSVLRGQVLSFTGNEYGSNAAGATFLPRPQVAADDVVLAPGVLETVARHVVGMGEQREALLAAGQHLKRGVLLYGPPGTGKTLTVRHLLSRTPGTTAVLLTGTSIRFITEAAELARAMQPAIVVLEDVDLVAMERGMFGPQPLLFAVLDALDGLDGDADVAFVLTTNRVEVLERALAERPGRVDLAVEIALPDDEARRRLFRRYAEGLQFSDEALAAAAERAEGTTGSFAKELVRRAVLTAAEAGRAVSDADLAEALDGLLAGSAQLTRRLLGGAGDSEPEEGTEVLQHGEGDWVAYAPASGMTFTRTTSHPG</sequence>
<dbReference type="CDD" id="cd19481">
    <property type="entry name" value="RecA-like_protease"/>
    <property type="match status" value="1"/>
</dbReference>
<reference evidence="5" key="1">
    <citation type="submission" date="2024-05" db="EMBL/GenBank/DDBJ databases">
        <title>Herbiconiux sp. A18JL235.</title>
        <authorList>
            <person name="Zhang G."/>
        </authorList>
    </citation>
    <scope>NUCLEOTIDE SEQUENCE</scope>
    <source>
        <strain evidence="5">A18JL235</strain>
    </source>
</reference>
<gene>
    <name evidence="5" type="ORF">ABFY20_03360</name>
</gene>
<dbReference type="SUPFAM" id="SSF52540">
    <property type="entry name" value="P-loop containing nucleoside triphosphate hydrolases"/>
    <property type="match status" value="1"/>
</dbReference>
<evidence type="ECO:0000256" key="2">
    <source>
        <dbReference type="ARBA" id="ARBA00022741"/>
    </source>
</evidence>
<evidence type="ECO:0000313" key="5">
    <source>
        <dbReference type="EMBL" id="XDI06148.1"/>
    </source>
</evidence>
<accession>A0AB39BJ38</accession>
<dbReference type="PANTHER" id="PTHR23073">
    <property type="entry name" value="26S PROTEASOME REGULATORY SUBUNIT"/>
    <property type="match status" value="1"/>
</dbReference>
<dbReference type="Gene3D" id="1.10.8.60">
    <property type="match status" value="1"/>
</dbReference>
<dbReference type="RefSeq" id="WP_368498537.1">
    <property type="nucleotide sequence ID" value="NZ_CP162511.1"/>
</dbReference>
<dbReference type="Gene3D" id="3.40.50.300">
    <property type="entry name" value="P-loop containing nucleotide triphosphate hydrolases"/>
    <property type="match status" value="1"/>
</dbReference>
<dbReference type="InterPro" id="IPR027417">
    <property type="entry name" value="P-loop_NTPase"/>
</dbReference>
<dbReference type="AlphaFoldDB" id="A0AB39BJ38"/>
<dbReference type="GO" id="GO:0016887">
    <property type="term" value="F:ATP hydrolysis activity"/>
    <property type="evidence" value="ECO:0007669"/>
    <property type="project" value="InterPro"/>
</dbReference>
<proteinExistence type="inferred from homology"/>
<keyword evidence="2" id="KW-0547">Nucleotide-binding</keyword>
<dbReference type="EMBL" id="CP162511">
    <property type="protein sequence ID" value="XDI06148.1"/>
    <property type="molecule type" value="Genomic_DNA"/>
</dbReference>
<evidence type="ECO:0000259" key="4">
    <source>
        <dbReference type="SMART" id="SM00382"/>
    </source>
</evidence>
<organism evidence="5">
    <name type="scientific">Herbiconiux sp. A18JL235</name>
    <dbReference type="NCBI Taxonomy" id="3152363"/>
    <lineage>
        <taxon>Bacteria</taxon>
        <taxon>Bacillati</taxon>
        <taxon>Actinomycetota</taxon>
        <taxon>Actinomycetes</taxon>
        <taxon>Micrococcales</taxon>
        <taxon>Microbacteriaceae</taxon>
        <taxon>Herbiconiux</taxon>
    </lineage>
</organism>
<protein>
    <submittedName>
        <fullName evidence="5">AAA family ATPase</fullName>
    </submittedName>
</protein>
<dbReference type="InterPro" id="IPR003959">
    <property type="entry name" value="ATPase_AAA_core"/>
</dbReference>
<feature type="domain" description="AAA+ ATPase" evidence="4">
    <location>
        <begin position="247"/>
        <end position="373"/>
    </location>
</feature>
<keyword evidence="3" id="KW-0067">ATP-binding</keyword>
<dbReference type="Pfam" id="PF00004">
    <property type="entry name" value="AAA"/>
    <property type="match status" value="1"/>
</dbReference>
<dbReference type="GO" id="GO:0005524">
    <property type="term" value="F:ATP binding"/>
    <property type="evidence" value="ECO:0007669"/>
    <property type="project" value="UniProtKB-KW"/>
</dbReference>
<dbReference type="InterPro" id="IPR003593">
    <property type="entry name" value="AAA+_ATPase"/>
</dbReference>
<evidence type="ECO:0000256" key="3">
    <source>
        <dbReference type="ARBA" id="ARBA00022840"/>
    </source>
</evidence>